<accession>F9UKA1</accession>
<dbReference type="Proteomes" id="UP000004978">
    <property type="component" value="Unassembled WGS sequence"/>
</dbReference>
<dbReference type="RefSeq" id="WP_006608719.1">
    <property type="nucleotide sequence ID" value="NZ_AFXA01000011.1"/>
</dbReference>
<dbReference type="PROSITE" id="PS51257">
    <property type="entry name" value="PROKAR_LIPOPROTEIN"/>
    <property type="match status" value="1"/>
</dbReference>
<evidence type="ECO:0008006" key="3">
    <source>
        <dbReference type="Google" id="ProtNLM"/>
    </source>
</evidence>
<proteinExistence type="predicted"/>
<reference evidence="1 2" key="1">
    <citation type="journal article" date="2013" name="Genome Announc.">
        <title>Genome Sequence of Mycoplasma columbinum Strain SF7.</title>
        <authorList>
            <person name="Guo Z."/>
            <person name="Xu X."/>
            <person name="Zheng Q."/>
            <person name="Li T."/>
            <person name="Kuang S."/>
            <person name="Zhang Z."/>
            <person name="Chen Y."/>
            <person name="Lu X."/>
            <person name="Zhou R."/>
            <person name="Bi D."/>
            <person name="Jin H."/>
        </authorList>
    </citation>
    <scope>NUCLEOTIDE SEQUENCE [LARGE SCALE GENOMIC DNA]</scope>
    <source>
        <strain evidence="1 2">SF7</strain>
    </source>
</reference>
<evidence type="ECO:0000313" key="2">
    <source>
        <dbReference type="Proteomes" id="UP000004978"/>
    </source>
</evidence>
<dbReference type="NCBIfam" id="NF045977">
    <property type="entry name" value="MAG0770_fam_LP"/>
    <property type="match status" value="1"/>
</dbReference>
<dbReference type="EMBL" id="AFXA01000011">
    <property type="protein sequence ID" value="EGV00106.1"/>
    <property type="molecule type" value="Genomic_DNA"/>
</dbReference>
<organism evidence="1 2">
    <name type="scientific">Mycoplasmopsis columbina SF7</name>
    <dbReference type="NCBI Taxonomy" id="1037410"/>
    <lineage>
        <taxon>Bacteria</taxon>
        <taxon>Bacillati</taxon>
        <taxon>Mycoplasmatota</taxon>
        <taxon>Mycoplasmoidales</taxon>
        <taxon>Metamycoplasmataceae</taxon>
        <taxon>Mycoplasmopsis</taxon>
    </lineage>
</organism>
<keyword evidence="2" id="KW-1185">Reference proteome</keyword>
<gene>
    <name evidence="1" type="ORF">MCSF7_01561</name>
</gene>
<evidence type="ECO:0000313" key="1">
    <source>
        <dbReference type="EMBL" id="EGV00106.1"/>
    </source>
</evidence>
<dbReference type="AlphaFoldDB" id="F9UKA1"/>
<dbReference type="eggNOG" id="ENOG5031YVC">
    <property type="taxonomic scope" value="Bacteria"/>
</dbReference>
<comment type="caution">
    <text evidence="1">The sequence shown here is derived from an EMBL/GenBank/DDBJ whole genome shotgun (WGS) entry which is preliminary data.</text>
</comment>
<protein>
    <recommendedName>
        <fullName evidence="3">Lipoprotein</fullName>
    </recommendedName>
</protein>
<name>F9UKA1_9BACT</name>
<sequence>MKLKKFSKHFLFSAILSTTIISTSCTSSFYDLSKTLETQFVAQIRKYYNSYLFYYQELKDFLNVQNSNGALEYFKSNLNKATALTNFWNDRIVKNSLVNSLLIKSNEFKDLGYYKNGQFISLKDDFSFLLDQFDLSQNDNADNLAIQMNNFSRINTEIYDVILSDYKAFNSWYISRFLDEFNSNDLGKDWPLFKSQKKLAKESQEIFFDRLKSHENRFESEFKNKIFDATKTNIDYSKLGYINLGDGSFGHTHSAVNLWREWNSMIFTYFDNDELVVDKNNKIAQINYVIDTLDKYIKDNNITSDIYIIEINNPEAKLNVTNFLSLLKNEVTNNQIAPRQSKKYITNFESKLIEPMQNLMKVAKAIVLEINNFNN</sequence>